<accession>W2C6M5</accession>
<reference evidence="2 3" key="1">
    <citation type="submission" date="2013-11" db="EMBL/GenBank/DDBJ databases">
        <title>Single cell genomics of uncultured Tannerella BU063 (oral taxon 286).</title>
        <authorList>
            <person name="Beall C.J."/>
            <person name="Campbell A.G."/>
            <person name="Griffen A.L."/>
            <person name="Podar M."/>
            <person name="Leys E.J."/>
        </authorList>
    </citation>
    <scope>NUCLEOTIDE SEQUENCE [LARGE SCALE GENOMIC DNA]</scope>
    <source>
        <strain evidence="2">Cell 2</strain>
    </source>
</reference>
<evidence type="ECO:0000313" key="3">
    <source>
        <dbReference type="Proteomes" id="UP000018837"/>
    </source>
</evidence>
<keyword evidence="1" id="KW-0812">Transmembrane</keyword>
<name>W2C6M5_9BACT</name>
<feature type="transmembrane region" description="Helical" evidence="1">
    <location>
        <begin position="50"/>
        <end position="71"/>
    </location>
</feature>
<organism evidence="2 3">
    <name type="scientific">Tannerella sp. oral taxon BU063 isolate Cell 2</name>
    <dbReference type="NCBI Taxonomy" id="1411148"/>
    <lineage>
        <taxon>Bacteria</taxon>
        <taxon>Pseudomonadati</taxon>
        <taxon>Bacteroidota</taxon>
        <taxon>Bacteroidia</taxon>
        <taxon>Bacteroidales</taxon>
        <taxon>Tannerellaceae</taxon>
        <taxon>Tannerella</taxon>
    </lineage>
</organism>
<evidence type="ECO:0000313" key="2">
    <source>
        <dbReference type="EMBL" id="ETK02805.1"/>
    </source>
</evidence>
<keyword evidence="1" id="KW-0472">Membrane</keyword>
<dbReference type="AlphaFoldDB" id="W2C6M5"/>
<sequence>MNTNDRLENRLQAQAAEIFAADTPPAGHRERFAQRLDAERALRRRRRLSWRLAIGAVALSAAVALTAVWLWPTTVASDGCDDAAESPVEVQRYYAMKLDHELEATRALIGDTENEDRRALLEELQAMQAEGVPDVQLPDDERITLIVRVYTSKIDALKHIQTQLSTHYKKEES</sequence>
<evidence type="ECO:0008006" key="4">
    <source>
        <dbReference type="Google" id="ProtNLM"/>
    </source>
</evidence>
<dbReference type="PATRIC" id="fig|1411148.3.peg.247"/>
<proteinExistence type="predicted"/>
<dbReference type="Proteomes" id="UP000018837">
    <property type="component" value="Unassembled WGS sequence"/>
</dbReference>
<comment type="caution">
    <text evidence="2">The sequence shown here is derived from an EMBL/GenBank/DDBJ whole genome shotgun (WGS) entry which is preliminary data.</text>
</comment>
<gene>
    <name evidence="2" type="ORF">N425_02385</name>
</gene>
<dbReference type="EMBL" id="AYUF01000298">
    <property type="protein sequence ID" value="ETK02805.1"/>
    <property type="molecule type" value="Genomic_DNA"/>
</dbReference>
<evidence type="ECO:0000256" key="1">
    <source>
        <dbReference type="SAM" id="Phobius"/>
    </source>
</evidence>
<protein>
    <recommendedName>
        <fullName evidence="4">DUF4179 domain-containing protein</fullName>
    </recommendedName>
</protein>
<keyword evidence="1" id="KW-1133">Transmembrane helix</keyword>